<keyword evidence="3" id="KW-1185">Reference proteome</keyword>
<keyword evidence="1" id="KW-0812">Transmembrane</keyword>
<proteinExistence type="predicted"/>
<dbReference type="Proteomes" id="UP000241360">
    <property type="component" value="Segment"/>
</dbReference>
<protein>
    <submittedName>
        <fullName evidence="2">Uncharacterized protein</fullName>
    </submittedName>
</protein>
<keyword evidence="1" id="KW-0472">Membrane</keyword>
<organism evidence="2 3">
    <name type="scientific">Streptomyces phage Bing</name>
    <dbReference type="NCBI Taxonomy" id="2079427"/>
    <lineage>
        <taxon>Viruses</taxon>
        <taxon>Duplodnaviria</taxon>
        <taxon>Heunggongvirae</taxon>
        <taxon>Uroviricota</taxon>
        <taxon>Caudoviricetes</taxon>
        <taxon>Bingvirus</taxon>
        <taxon>Bingvirus bing</taxon>
    </lineage>
</organism>
<evidence type="ECO:0000313" key="2">
    <source>
        <dbReference type="EMBL" id="AVD99495.1"/>
    </source>
</evidence>
<keyword evidence="1" id="KW-1133">Transmembrane helix</keyword>
<sequence length="66" mass="7969">MEPTPLEYIAAHGILFVVMVFLIGFAVIGIFATYEEVTFRIRRHRYRKAHDLRRRPKWAKNPRTRR</sequence>
<evidence type="ECO:0000313" key="3">
    <source>
        <dbReference type="Proteomes" id="UP000241360"/>
    </source>
</evidence>
<accession>A0A2L1IWG2</accession>
<reference evidence="3" key="1">
    <citation type="submission" date="2018-01" db="EMBL/GenBank/DDBJ databases">
        <authorList>
            <person name="Wardenburg K.E."/>
            <person name="Rana S."/>
            <person name="Felix E."/>
            <person name="Puentes R.J."/>
            <person name="Shaffer C.D."/>
            <person name="Weston-Hafer K.A."/>
            <person name="Russell D.A."/>
            <person name="Pope W.H."/>
            <person name="Jacobs-Sera D."/>
            <person name="Hendrix R.W."/>
            <person name="Hatfull G.F."/>
        </authorList>
    </citation>
    <scope>NUCLEOTIDE SEQUENCE [LARGE SCALE GENOMIC DNA]</scope>
</reference>
<feature type="transmembrane region" description="Helical" evidence="1">
    <location>
        <begin position="12"/>
        <end position="34"/>
    </location>
</feature>
<name>A0A2L1IWG2_9CAUD</name>
<dbReference type="EMBL" id="MG757154">
    <property type="protein sequence ID" value="AVD99495.1"/>
    <property type="molecule type" value="Genomic_DNA"/>
</dbReference>
<evidence type="ECO:0000256" key="1">
    <source>
        <dbReference type="SAM" id="Phobius"/>
    </source>
</evidence>
<gene>
    <name evidence="2" type="ORF">SEA_BING_73</name>
</gene>